<keyword evidence="2 7" id="KW-0813">Transport</keyword>
<keyword evidence="4 7" id="KW-0812">Transmembrane</keyword>
<protein>
    <submittedName>
        <fullName evidence="9">Multiple sugar transport system permease protein</fullName>
    </submittedName>
</protein>
<keyword evidence="9" id="KW-0762">Sugar transport</keyword>
<proteinExistence type="inferred from homology"/>
<evidence type="ECO:0000256" key="2">
    <source>
        <dbReference type="ARBA" id="ARBA00022448"/>
    </source>
</evidence>
<comment type="caution">
    <text evidence="9">The sequence shown here is derived from an EMBL/GenBank/DDBJ whole genome shotgun (WGS) entry which is preliminary data.</text>
</comment>
<dbReference type="PANTHER" id="PTHR30193">
    <property type="entry name" value="ABC TRANSPORTER PERMEASE PROTEIN"/>
    <property type="match status" value="1"/>
</dbReference>
<keyword evidence="10" id="KW-1185">Reference proteome</keyword>
<organism evidence="9 10">
    <name type="scientific">Microlunatus parietis</name>
    <dbReference type="NCBI Taxonomy" id="682979"/>
    <lineage>
        <taxon>Bacteria</taxon>
        <taxon>Bacillati</taxon>
        <taxon>Actinomycetota</taxon>
        <taxon>Actinomycetes</taxon>
        <taxon>Propionibacteriales</taxon>
        <taxon>Propionibacteriaceae</taxon>
        <taxon>Microlunatus</taxon>
    </lineage>
</organism>
<feature type="transmembrane region" description="Helical" evidence="7">
    <location>
        <begin position="258"/>
        <end position="278"/>
    </location>
</feature>
<reference evidence="9 10" key="1">
    <citation type="submission" date="2020-07" db="EMBL/GenBank/DDBJ databases">
        <title>Sequencing the genomes of 1000 actinobacteria strains.</title>
        <authorList>
            <person name="Klenk H.-P."/>
        </authorList>
    </citation>
    <scope>NUCLEOTIDE SEQUENCE [LARGE SCALE GENOMIC DNA]</scope>
    <source>
        <strain evidence="9 10">DSM 22083</strain>
    </source>
</reference>
<evidence type="ECO:0000256" key="4">
    <source>
        <dbReference type="ARBA" id="ARBA00022692"/>
    </source>
</evidence>
<evidence type="ECO:0000256" key="7">
    <source>
        <dbReference type="RuleBase" id="RU363032"/>
    </source>
</evidence>
<dbReference type="InterPro" id="IPR000515">
    <property type="entry name" value="MetI-like"/>
</dbReference>
<dbReference type="SUPFAM" id="SSF161098">
    <property type="entry name" value="MetI-like"/>
    <property type="match status" value="1"/>
</dbReference>
<feature type="domain" description="ABC transmembrane type-1" evidence="8">
    <location>
        <begin position="68"/>
        <end position="279"/>
    </location>
</feature>
<keyword evidence="6 7" id="KW-0472">Membrane</keyword>
<evidence type="ECO:0000313" key="9">
    <source>
        <dbReference type="EMBL" id="NYE75514.1"/>
    </source>
</evidence>
<dbReference type="Gene3D" id="1.10.3720.10">
    <property type="entry name" value="MetI-like"/>
    <property type="match status" value="1"/>
</dbReference>
<sequence length="291" mass="31581">MRDRADRVIGLIFVAPPVLGAMILGFVPFGLVLWYSLHEWSPLIGTFDFVGPANFVRLAQDRVIMSALGVTAAFAGMLLVLNVTIALTLANLLNTKLAGIVVFRTLYFSPVVVSIVAWTIVWQFLLAGNGGINGVLAMIGIEGPNWLRHPVLALVSVVVVQVFKGVGMNMILFLAALQNVPSELKEAARLDGAGRWRVFRHVTLPLLTPTLLMVGIITMTGALDVFAPIQILTDGGPGTSTTVISYYVYQVAFGRQQFGYASAIGIVLFLITLGLTALQWTSRKRWVVDEI</sequence>
<evidence type="ECO:0000256" key="5">
    <source>
        <dbReference type="ARBA" id="ARBA00022989"/>
    </source>
</evidence>
<dbReference type="GO" id="GO:0055085">
    <property type="term" value="P:transmembrane transport"/>
    <property type="evidence" value="ECO:0007669"/>
    <property type="project" value="InterPro"/>
</dbReference>
<feature type="transmembrane region" description="Helical" evidence="7">
    <location>
        <begin position="12"/>
        <end position="37"/>
    </location>
</feature>
<name>A0A7Y9IFZ8_9ACTN</name>
<dbReference type="CDD" id="cd06261">
    <property type="entry name" value="TM_PBP2"/>
    <property type="match status" value="1"/>
</dbReference>
<evidence type="ECO:0000259" key="8">
    <source>
        <dbReference type="PROSITE" id="PS50928"/>
    </source>
</evidence>
<dbReference type="RefSeq" id="WP_179758007.1">
    <property type="nucleotide sequence ID" value="NZ_JACCBU010000001.1"/>
</dbReference>
<dbReference type="GO" id="GO:0005886">
    <property type="term" value="C:plasma membrane"/>
    <property type="evidence" value="ECO:0007669"/>
    <property type="project" value="UniProtKB-SubCell"/>
</dbReference>
<dbReference type="Proteomes" id="UP000569914">
    <property type="component" value="Unassembled WGS sequence"/>
</dbReference>
<comment type="similarity">
    <text evidence="7">Belongs to the binding-protein-dependent transport system permease family.</text>
</comment>
<dbReference type="PANTHER" id="PTHR30193:SF37">
    <property type="entry name" value="INNER MEMBRANE ABC TRANSPORTER PERMEASE PROTEIN YCJO"/>
    <property type="match status" value="1"/>
</dbReference>
<evidence type="ECO:0000256" key="6">
    <source>
        <dbReference type="ARBA" id="ARBA00023136"/>
    </source>
</evidence>
<dbReference type="InterPro" id="IPR035906">
    <property type="entry name" value="MetI-like_sf"/>
</dbReference>
<feature type="transmembrane region" description="Helical" evidence="7">
    <location>
        <begin position="151"/>
        <end position="177"/>
    </location>
</feature>
<accession>A0A7Y9IFZ8</accession>
<evidence type="ECO:0000256" key="1">
    <source>
        <dbReference type="ARBA" id="ARBA00004651"/>
    </source>
</evidence>
<gene>
    <name evidence="9" type="ORF">BKA15_006843</name>
</gene>
<keyword evidence="3" id="KW-1003">Cell membrane</keyword>
<comment type="subcellular location">
    <subcellularLocation>
        <location evidence="1 7">Cell membrane</location>
        <topology evidence="1 7">Multi-pass membrane protein</topology>
    </subcellularLocation>
</comment>
<keyword evidence="5 7" id="KW-1133">Transmembrane helix</keyword>
<dbReference type="Pfam" id="PF00528">
    <property type="entry name" value="BPD_transp_1"/>
    <property type="match status" value="1"/>
</dbReference>
<dbReference type="PROSITE" id="PS50928">
    <property type="entry name" value="ABC_TM1"/>
    <property type="match status" value="1"/>
</dbReference>
<evidence type="ECO:0000313" key="10">
    <source>
        <dbReference type="Proteomes" id="UP000569914"/>
    </source>
</evidence>
<dbReference type="EMBL" id="JACCBU010000001">
    <property type="protein sequence ID" value="NYE75514.1"/>
    <property type="molecule type" value="Genomic_DNA"/>
</dbReference>
<feature type="transmembrane region" description="Helical" evidence="7">
    <location>
        <begin position="105"/>
        <end position="125"/>
    </location>
</feature>
<dbReference type="InterPro" id="IPR051393">
    <property type="entry name" value="ABC_transporter_permease"/>
</dbReference>
<evidence type="ECO:0000256" key="3">
    <source>
        <dbReference type="ARBA" id="ARBA00022475"/>
    </source>
</evidence>
<dbReference type="AlphaFoldDB" id="A0A7Y9IFZ8"/>
<feature type="transmembrane region" description="Helical" evidence="7">
    <location>
        <begin position="63"/>
        <end position="93"/>
    </location>
</feature>
<feature type="transmembrane region" description="Helical" evidence="7">
    <location>
        <begin position="198"/>
        <end position="223"/>
    </location>
</feature>